<protein>
    <submittedName>
        <fullName evidence="2">Uncharacterized protein</fullName>
    </submittedName>
</protein>
<comment type="caution">
    <text evidence="2">The sequence shown here is derived from an EMBL/GenBank/DDBJ whole genome shotgun (WGS) entry which is preliminary data.</text>
</comment>
<keyword evidence="3" id="KW-1185">Reference proteome</keyword>
<proteinExistence type="predicted"/>
<feature type="compositionally biased region" description="Polar residues" evidence="1">
    <location>
        <begin position="18"/>
        <end position="30"/>
    </location>
</feature>
<dbReference type="EMBL" id="AVOT02028052">
    <property type="protein sequence ID" value="MBW0520409.1"/>
    <property type="molecule type" value="Genomic_DNA"/>
</dbReference>
<evidence type="ECO:0000313" key="2">
    <source>
        <dbReference type="EMBL" id="MBW0520409.1"/>
    </source>
</evidence>
<evidence type="ECO:0000313" key="3">
    <source>
        <dbReference type="Proteomes" id="UP000765509"/>
    </source>
</evidence>
<dbReference type="AlphaFoldDB" id="A0A9Q3EFM4"/>
<evidence type="ECO:0000256" key="1">
    <source>
        <dbReference type="SAM" id="MobiDB-lite"/>
    </source>
</evidence>
<dbReference type="Proteomes" id="UP000765509">
    <property type="component" value="Unassembled WGS sequence"/>
</dbReference>
<feature type="region of interest" description="Disordered" evidence="1">
    <location>
        <begin position="1"/>
        <end position="30"/>
    </location>
</feature>
<accession>A0A9Q3EFM4</accession>
<sequence length="389" mass="44540">MNQIDSESSRDESPILQVPSSPMRQESSNHLLLRTPTPSYKLLKLNLLRDITTRSLAEALDKTNIDPLTSKNYAKWSDKVKMALTIKNIDIFLKPDWISSLPNDAPEEEVEFFQNSCQQIYFWLGNTLDQENYNKFFDDDQENYNPSALWPNIRDFYAASSVENCATVMTKLFGMKIEDGIVSNSIIEIWHQSKLLKSMGQDLFEEKNMSCMLAFYYLRNLPTSLLFVKNNIYQEIKISKHVPTLESLLSDIELALARNQELSAPNGQALHIGERRVKCKNGKHSPEAPHLEDQCFQLYPHLLKEFRERRNQDKHSKVTSSATESTCLKPISSPIIFCISTESKRISFIKEERAIIDSGASHSLFKDSERFVSFTKARVALNQANGTVI</sequence>
<organism evidence="2 3">
    <name type="scientific">Austropuccinia psidii MF-1</name>
    <dbReference type="NCBI Taxonomy" id="1389203"/>
    <lineage>
        <taxon>Eukaryota</taxon>
        <taxon>Fungi</taxon>
        <taxon>Dikarya</taxon>
        <taxon>Basidiomycota</taxon>
        <taxon>Pucciniomycotina</taxon>
        <taxon>Pucciniomycetes</taxon>
        <taxon>Pucciniales</taxon>
        <taxon>Sphaerophragmiaceae</taxon>
        <taxon>Austropuccinia</taxon>
    </lineage>
</organism>
<gene>
    <name evidence="2" type="ORF">O181_060124</name>
</gene>
<reference evidence="2" key="1">
    <citation type="submission" date="2021-03" db="EMBL/GenBank/DDBJ databases">
        <title>Draft genome sequence of rust myrtle Austropuccinia psidii MF-1, a brazilian biotype.</title>
        <authorList>
            <person name="Quecine M.C."/>
            <person name="Pachon D.M.R."/>
            <person name="Bonatelli M.L."/>
            <person name="Correr F.H."/>
            <person name="Franceschini L.M."/>
            <person name="Leite T.F."/>
            <person name="Margarido G.R.A."/>
            <person name="Almeida C.A."/>
            <person name="Ferrarezi J.A."/>
            <person name="Labate C.A."/>
        </authorList>
    </citation>
    <scope>NUCLEOTIDE SEQUENCE</scope>
    <source>
        <strain evidence="2">MF-1</strain>
    </source>
</reference>
<name>A0A9Q3EFM4_9BASI</name>